<feature type="signal peptide" evidence="1">
    <location>
        <begin position="1"/>
        <end position="18"/>
    </location>
</feature>
<dbReference type="WBParaSite" id="MBELARI_LOCUS13493">
    <property type="protein sequence ID" value="MBELARI_LOCUS13493"/>
    <property type="gene ID" value="MBELARI_LOCUS13493"/>
</dbReference>
<name>A0AAF3EHK7_9BILA</name>
<organism evidence="2 3">
    <name type="scientific">Mesorhabditis belari</name>
    <dbReference type="NCBI Taxonomy" id="2138241"/>
    <lineage>
        <taxon>Eukaryota</taxon>
        <taxon>Metazoa</taxon>
        <taxon>Ecdysozoa</taxon>
        <taxon>Nematoda</taxon>
        <taxon>Chromadorea</taxon>
        <taxon>Rhabditida</taxon>
        <taxon>Rhabditina</taxon>
        <taxon>Rhabditomorpha</taxon>
        <taxon>Rhabditoidea</taxon>
        <taxon>Rhabditidae</taxon>
        <taxon>Mesorhabditinae</taxon>
        <taxon>Mesorhabditis</taxon>
    </lineage>
</organism>
<feature type="chain" id="PRO_5042245650" evidence="1">
    <location>
        <begin position="19"/>
        <end position="103"/>
    </location>
</feature>
<proteinExistence type="predicted"/>
<protein>
    <submittedName>
        <fullName evidence="3">Uncharacterized protein</fullName>
    </submittedName>
</protein>
<keyword evidence="2" id="KW-1185">Reference proteome</keyword>
<dbReference type="AlphaFoldDB" id="A0AAF3EHK7"/>
<evidence type="ECO:0000313" key="3">
    <source>
        <dbReference type="WBParaSite" id="MBELARI_LOCUS13493"/>
    </source>
</evidence>
<dbReference type="Proteomes" id="UP000887575">
    <property type="component" value="Unassembled WGS sequence"/>
</dbReference>
<accession>A0AAF3EHK7</accession>
<sequence>MALRDLIVFISVFLIVNASVYFSTSAGNGVCVTCDGTVSSSSYTGSYSYPSTYSNNYNTGYTTYYYPNSGYTYSNNNNNGYTNYYPNSNSNGYTTYYYYGRRK</sequence>
<evidence type="ECO:0000313" key="2">
    <source>
        <dbReference type="Proteomes" id="UP000887575"/>
    </source>
</evidence>
<keyword evidence="1" id="KW-0732">Signal</keyword>
<reference evidence="3" key="1">
    <citation type="submission" date="2024-02" db="UniProtKB">
        <authorList>
            <consortium name="WormBaseParasite"/>
        </authorList>
    </citation>
    <scope>IDENTIFICATION</scope>
</reference>
<evidence type="ECO:0000256" key="1">
    <source>
        <dbReference type="SAM" id="SignalP"/>
    </source>
</evidence>